<dbReference type="AlphaFoldDB" id="G4RKN3"/>
<dbReference type="PATRIC" id="fig|768679.9.peg.1520"/>
<reference evidence="1 2" key="1">
    <citation type="journal article" date="2011" name="PLoS ONE">
        <title>The complete genome sequence of Thermoproteus tenax: a physiologically versatile member of the Crenarchaeota.</title>
        <authorList>
            <person name="Siebers B."/>
            <person name="Zaparty M."/>
            <person name="Raddatz G."/>
            <person name="Tjaden B."/>
            <person name="Albers S.V."/>
            <person name="Bell S.D."/>
            <person name="Blombach F."/>
            <person name="Kletzin A."/>
            <person name="Kyrpides N."/>
            <person name="Lanz C."/>
            <person name="Plagens A."/>
            <person name="Rampp M."/>
            <person name="Rosinus A."/>
            <person name="von Jan M."/>
            <person name="Makarova K.S."/>
            <person name="Klenk H.P."/>
            <person name="Schuster S.C."/>
            <person name="Hensel R."/>
        </authorList>
    </citation>
    <scope>NUCLEOTIDE SEQUENCE [LARGE SCALE GENOMIC DNA]</scope>
    <source>
        <strain evidence="2">ATCC 35583 / DSM 2078 / JCM 9277 / NBRC 100435 / Kra 1</strain>
    </source>
</reference>
<dbReference type="Proteomes" id="UP000002654">
    <property type="component" value="Chromosome"/>
</dbReference>
<dbReference type="HOGENOM" id="CLU_1709200_0_0_2"/>
<gene>
    <name evidence="1" type="ordered locus">TTX_1499</name>
</gene>
<dbReference type="GeneID" id="11262380"/>
<dbReference type="RefSeq" id="WP_014127382.1">
    <property type="nucleotide sequence ID" value="NC_016070.1"/>
</dbReference>
<accession>G4RKN3</accession>
<evidence type="ECO:0000313" key="1">
    <source>
        <dbReference type="EMBL" id="CCC82128.1"/>
    </source>
</evidence>
<name>G4RKN3_THETK</name>
<dbReference type="OrthoDB" id="28156at2157"/>
<dbReference type="KEGG" id="ttn:TTX_1499"/>
<dbReference type="EMBL" id="FN869859">
    <property type="protein sequence ID" value="CCC82128.1"/>
    <property type="molecule type" value="Genomic_DNA"/>
</dbReference>
<dbReference type="PaxDb" id="768679-TTX_1499"/>
<keyword evidence="2" id="KW-1185">Reference proteome</keyword>
<organism evidence="1 2">
    <name type="scientific">Thermoproteus tenax (strain ATCC 35583 / DSM 2078 / JCM 9277 / NBRC 100435 / Kra 1)</name>
    <dbReference type="NCBI Taxonomy" id="768679"/>
    <lineage>
        <taxon>Archaea</taxon>
        <taxon>Thermoproteota</taxon>
        <taxon>Thermoprotei</taxon>
        <taxon>Thermoproteales</taxon>
        <taxon>Thermoproteaceae</taxon>
        <taxon>Thermoproteus</taxon>
    </lineage>
</organism>
<sequence>MHIEIRDQSLVERLRRLLPRPDAPFDDAIRLLLEQPCKIRLIDVAREAVNELINDKRFYDVVRRAVSETLSEKMPELVKELKPELVAEGYEGGWDAVINQALKRPDKCLTFSEVRKYYGKNLNSVMLRRKGFVQKERGIWCYQGEAPQSGS</sequence>
<dbReference type="STRING" id="768679.TTX_1499"/>
<protein>
    <submittedName>
        <fullName evidence="1">Uncharacterized protein</fullName>
    </submittedName>
</protein>
<proteinExistence type="predicted"/>
<evidence type="ECO:0000313" key="2">
    <source>
        <dbReference type="Proteomes" id="UP000002654"/>
    </source>
</evidence>
<dbReference type="eggNOG" id="arCOG05538">
    <property type="taxonomic scope" value="Archaea"/>
</dbReference>